<dbReference type="EMBL" id="JAUFQU010000001">
    <property type="protein sequence ID" value="MDN3706822.1"/>
    <property type="molecule type" value="Genomic_DNA"/>
</dbReference>
<gene>
    <name evidence="1" type="ORF">QW060_06715</name>
</gene>
<name>A0ABT8CUG4_9FLAO</name>
<accession>A0ABT8CUG4</accession>
<organism evidence="1 2">
    <name type="scientific">Paenimyroides ceti</name>
    <dbReference type="NCBI Taxonomy" id="395087"/>
    <lineage>
        <taxon>Bacteria</taxon>
        <taxon>Pseudomonadati</taxon>
        <taxon>Bacteroidota</taxon>
        <taxon>Flavobacteriia</taxon>
        <taxon>Flavobacteriales</taxon>
        <taxon>Flavobacteriaceae</taxon>
        <taxon>Paenimyroides</taxon>
    </lineage>
</organism>
<keyword evidence="2" id="KW-1185">Reference proteome</keyword>
<proteinExistence type="predicted"/>
<sequence length="44" mass="5257">MHTILRNTISKFIILIGKREVLKEDIFHKKHQIGKLRNNFIEAL</sequence>
<protein>
    <submittedName>
        <fullName evidence="1">Uncharacterized protein</fullName>
    </submittedName>
</protein>
<dbReference type="RefSeq" id="WP_290362874.1">
    <property type="nucleotide sequence ID" value="NZ_JAUFQU010000001.1"/>
</dbReference>
<reference evidence="2" key="1">
    <citation type="journal article" date="2019" name="Int. J. Syst. Evol. Microbiol.">
        <title>The Global Catalogue of Microorganisms (GCM) 10K type strain sequencing project: providing services to taxonomists for standard genome sequencing and annotation.</title>
        <authorList>
            <consortium name="The Broad Institute Genomics Platform"/>
            <consortium name="The Broad Institute Genome Sequencing Center for Infectious Disease"/>
            <person name="Wu L."/>
            <person name="Ma J."/>
        </authorList>
    </citation>
    <scope>NUCLEOTIDE SEQUENCE [LARGE SCALE GENOMIC DNA]</scope>
    <source>
        <strain evidence="2">CECT 7184</strain>
    </source>
</reference>
<dbReference type="Proteomes" id="UP001242368">
    <property type="component" value="Unassembled WGS sequence"/>
</dbReference>
<comment type="caution">
    <text evidence="1">The sequence shown here is derived from an EMBL/GenBank/DDBJ whole genome shotgun (WGS) entry which is preliminary data.</text>
</comment>
<evidence type="ECO:0000313" key="2">
    <source>
        <dbReference type="Proteomes" id="UP001242368"/>
    </source>
</evidence>
<evidence type="ECO:0000313" key="1">
    <source>
        <dbReference type="EMBL" id="MDN3706822.1"/>
    </source>
</evidence>